<dbReference type="GO" id="GO:0043565">
    <property type="term" value="F:sequence-specific DNA binding"/>
    <property type="evidence" value="ECO:0007669"/>
    <property type="project" value="InterPro"/>
</dbReference>
<evidence type="ECO:0000256" key="2">
    <source>
        <dbReference type="ARBA" id="ARBA00023125"/>
    </source>
</evidence>
<keyword evidence="3" id="KW-0804">Transcription</keyword>
<evidence type="ECO:0000259" key="4">
    <source>
        <dbReference type="PROSITE" id="PS01124"/>
    </source>
</evidence>
<keyword evidence="8" id="KW-1185">Reference proteome</keyword>
<comment type="caution">
    <text evidence="5">The sequence shown here is derived from an EMBL/GenBank/DDBJ whole genome shotgun (WGS) entry which is preliminary data.</text>
</comment>
<dbReference type="InterPro" id="IPR050204">
    <property type="entry name" value="AraC_XylS_family_regulators"/>
</dbReference>
<evidence type="ECO:0000313" key="6">
    <source>
        <dbReference type="EMBL" id="OQP83571.1"/>
    </source>
</evidence>
<feature type="domain" description="HTH araC/xylS-type" evidence="4">
    <location>
        <begin position="209"/>
        <end position="307"/>
    </location>
</feature>
<dbReference type="GO" id="GO:0003700">
    <property type="term" value="F:DNA-binding transcription factor activity"/>
    <property type="evidence" value="ECO:0007669"/>
    <property type="project" value="InterPro"/>
</dbReference>
<dbReference type="PANTHER" id="PTHR46796">
    <property type="entry name" value="HTH-TYPE TRANSCRIPTIONAL ACTIVATOR RHAS-RELATED"/>
    <property type="match status" value="1"/>
</dbReference>
<dbReference type="Proteomes" id="UP000186143">
    <property type="component" value="Unassembled WGS sequence"/>
</dbReference>
<protein>
    <recommendedName>
        <fullName evidence="4">HTH araC/xylS-type domain-containing protein</fullName>
    </recommendedName>
</protein>
<dbReference type="Proteomes" id="UP000192652">
    <property type="component" value="Unassembled WGS sequence"/>
</dbReference>
<dbReference type="PANTHER" id="PTHR46796:SF6">
    <property type="entry name" value="ARAC SUBFAMILY"/>
    <property type="match status" value="1"/>
</dbReference>
<evidence type="ECO:0000256" key="3">
    <source>
        <dbReference type="ARBA" id="ARBA00023163"/>
    </source>
</evidence>
<dbReference type="Pfam" id="PF12833">
    <property type="entry name" value="HTH_18"/>
    <property type="match status" value="1"/>
</dbReference>
<accession>A0A1Q9AGN4</accession>
<sequence length="307" mass="34318">MMVELVSQVDLRKSIRPEDVIRFAPGEIVAEADAGDAEGRSLFFRDIAYGASTVAAPGIDGVLMVVYRSGQTRMRRKVEAKWHESYVTPGAISLLGVDRASDWEWDSNIEVSHFYLSKDLMSKMALRAFESEYHHFHAINDLCIEDPSLLALTDALEAELRNVASGSRLLTDLLSQALTLHVLRNHHICDRASRDSANAAMAFTGAQRQRVIDFVEANLAKNFSLADLANTAGMCEHTFPRRFKAAFDQSPWQYVLMRRVHRAMALVKDTRLSLAEIAFLTGFSDQAHMTRVVKKATGQTPGHLRRA</sequence>
<name>A0A1Q9AGN4_9HYPH</name>
<reference evidence="6" key="2">
    <citation type="submission" date="2016-12" db="EMBL/GenBank/DDBJ databases">
        <authorList>
            <person name="Zhang X."/>
            <person name="Zhao J."/>
        </authorList>
    </citation>
    <scope>NUCLEOTIDE SEQUENCE</scope>
    <source>
        <strain evidence="6">RD15</strain>
    </source>
</reference>
<dbReference type="InterPro" id="IPR009057">
    <property type="entry name" value="Homeodomain-like_sf"/>
</dbReference>
<keyword evidence="1" id="KW-0805">Transcription regulation</keyword>
<dbReference type="AlphaFoldDB" id="A0A1Q9AGN4"/>
<dbReference type="SUPFAM" id="SSF46689">
    <property type="entry name" value="Homeodomain-like"/>
    <property type="match status" value="2"/>
</dbReference>
<dbReference type="InterPro" id="IPR018060">
    <property type="entry name" value="HTH_AraC"/>
</dbReference>
<reference evidence="6 8" key="3">
    <citation type="journal article" date="2017" name="Antonie Van Leeuwenhoek">
        <title>Rhizobium rhizosphaerae sp. nov., a novel species isolated from rice rhizosphere.</title>
        <authorList>
            <person name="Zhao J.J."/>
            <person name="Zhang J."/>
            <person name="Zhang R.J."/>
            <person name="Zhang C.W."/>
            <person name="Yin H.Q."/>
            <person name="Zhang X.X."/>
        </authorList>
    </citation>
    <scope>NUCLEOTIDE SEQUENCE [LARGE SCALE GENOMIC DNA]</scope>
    <source>
        <strain evidence="6 8">RD15</strain>
    </source>
</reference>
<dbReference type="EMBL" id="MSPX01000031">
    <property type="protein sequence ID" value="OQP83571.1"/>
    <property type="molecule type" value="Genomic_DNA"/>
</dbReference>
<dbReference type="PROSITE" id="PS01124">
    <property type="entry name" value="HTH_ARAC_FAMILY_2"/>
    <property type="match status" value="1"/>
</dbReference>
<dbReference type="SMART" id="SM00342">
    <property type="entry name" value="HTH_ARAC"/>
    <property type="match status" value="1"/>
</dbReference>
<keyword evidence="2" id="KW-0238">DNA-binding</keyword>
<organism evidence="5 7">
    <name type="scientific">Xaviernesmea rhizosphaerae</name>
    <dbReference type="NCBI Taxonomy" id="1672749"/>
    <lineage>
        <taxon>Bacteria</taxon>
        <taxon>Pseudomonadati</taxon>
        <taxon>Pseudomonadota</taxon>
        <taxon>Alphaproteobacteria</taxon>
        <taxon>Hyphomicrobiales</taxon>
        <taxon>Rhizobiaceae</taxon>
        <taxon>Rhizobium/Agrobacterium group</taxon>
        <taxon>Xaviernesmea</taxon>
    </lineage>
</organism>
<evidence type="ECO:0000313" key="8">
    <source>
        <dbReference type="Proteomes" id="UP000192652"/>
    </source>
</evidence>
<dbReference type="EMBL" id="MKIO01000034">
    <property type="protein sequence ID" value="OLP54374.1"/>
    <property type="molecule type" value="Genomic_DNA"/>
</dbReference>
<evidence type="ECO:0000256" key="1">
    <source>
        <dbReference type="ARBA" id="ARBA00023015"/>
    </source>
</evidence>
<reference evidence="5 7" key="1">
    <citation type="submission" date="2016-09" db="EMBL/GenBank/DDBJ databases">
        <title>Rhizobium sp. nov., a novel species isolated from the rice rhizosphere.</title>
        <authorList>
            <person name="Zhao J."/>
            <person name="Zhang X."/>
        </authorList>
    </citation>
    <scope>NUCLEOTIDE SEQUENCE [LARGE SCALE GENOMIC DNA]</scope>
    <source>
        <strain evidence="5 7">MH17</strain>
    </source>
</reference>
<evidence type="ECO:0000313" key="7">
    <source>
        <dbReference type="Proteomes" id="UP000186143"/>
    </source>
</evidence>
<dbReference type="Gene3D" id="1.10.10.60">
    <property type="entry name" value="Homeodomain-like"/>
    <property type="match status" value="1"/>
</dbReference>
<gene>
    <name evidence="5" type="ORF">BJF92_19210</name>
    <name evidence="6" type="ORF">BTR14_22255</name>
</gene>
<proteinExistence type="predicted"/>
<evidence type="ECO:0000313" key="5">
    <source>
        <dbReference type="EMBL" id="OLP54374.1"/>
    </source>
</evidence>
<dbReference type="STRING" id="1672749.BJF92_19210"/>